<feature type="domain" description="Endonuclease/exonuclease/phosphatase" evidence="2">
    <location>
        <begin position="116"/>
        <end position="252"/>
    </location>
</feature>
<dbReference type="InterPro" id="IPR005135">
    <property type="entry name" value="Endo/exonuclease/phosphatase"/>
</dbReference>
<keyword evidence="4" id="KW-1185">Reference proteome</keyword>
<dbReference type="Gene3D" id="3.60.10.10">
    <property type="entry name" value="Endonuclease/exonuclease/phosphatase"/>
    <property type="match status" value="1"/>
</dbReference>
<feature type="region of interest" description="Disordered" evidence="1">
    <location>
        <begin position="86"/>
        <end position="106"/>
    </location>
</feature>
<name>A0A8S3UB02_MYTED</name>
<dbReference type="PANTHER" id="PTHR47510">
    <property type="entry name" value="REVERSE TRANSCRIPTASE DOMAIN-CONTAINING PROTEIN"/>
    <property type="match status" value="1"/>
</dbReference>
<evidence type="ECO:0000313" key="4">
    <source>
        <dbReference type="Proteomes" id="UP000683360"/>
    </source>
</evidence>
<organism evidence="3 4">
    <name type="scientific">Mytilus edulis</name>
    <name type="common">Blue mussel</name>
    <dbReference type="NCBI Taxonomy" id="6550"/>
    <lineage>
        <taxon>Eukaryota</taxon>
        <taxon>Metazoa</taxon>
        <taxon>Spiralia</taxon>
        <taxon>Lophotrochozoa</taxon>
        <taxon>Mollusca</taxon>
        <taxon>Bivalvia</taxon>
        <taxon>Autobranchia</taxon>
        <taxon>Pteriomorphia</taxon>
        <taxon>Mytilida</taxon>
        <taxon>Mytiloidea</taxon>
        <taxon>Mytilidae</taxon>
        <taxon>Mytilinae</taxon>
        <taxon>Mytilus</taxon>
    </lineage>
</organism>
<dbReference type="EMBL" id="CAJPWZ010002411">
    <property type="protein sequence ID" value="CAG2238052.1"/>
    <property type="molecule type" value="Genomic_DNA"/>
</dbReference>
<evidence type="ECO:0000259" key="2">
    <source>
        <dbReference type="Pfam" id="PF03372"/>
    </source>
</evidence>
<reference evidence="3" key="1">
    <citation type="submission" date="2021-03" db="EMBL/GenBank/DDBJ databases">
        <authorList>
            <person name="Bekaert M."/>
        </authorList>
    </citation>
    <scope>NUCLEOTIDE SEQUENCE</scope>
</reference>
<sequence>MDKKRELKNSRNYKDVFVENSIPLAQRILNSNLRNIVNAIGDDNLEVKGSRVQFKSRKYCHNKNVDSANSQSRDITRIPENEEINRESNGMNRGGHNKRGRGNKSNRGYRGRMACINSLDVDILGIGETHLINSNSINIKGYKWYGHNRKNIHIRAKCGSGGVGFLIRQEIVDVFNIQIVNDVTDGILWVKLQDKLCLSNIFYVCAVYLPPENSTRAVNVHDFMETLMTQIYTIPNGHAFYICGDWNSRCSDFSDFIEGVDQLPERNIVDFQHNSYGSVFCDFLIDVNCCILNGRNSLHNDYTFISTRGSSVVDYCVLPYEQLKSFSDFTVRRTTELIKNIGMVDKFDLRRIVPDHSILTWSMSLNFNFVDNISLNDHEPVRKIKYSADNIPQDWLCDPTVITSIDNIISYLEHRETTQFAIDDINNNKPRRCQKPWWTDNLGTLWNDVCKAEKVWTKCKGNTSKNLRHIYVEKRKLFDKSVQKAKRQYWFSSQEELMNTASNPKEFWRKIGKIGVGNERQNNIPMEVKLSDGSLCNNQNVVIDTWKNSFCDMLNQNHSISLNSNQVIFDEFLDNVISIDEVYKVLNLSKNGKSPGIDDIQVELFKNNTALNALTRIFNICYDSGKIPSLWSKGMITPIPKSSTSDPHDPMSYRGITLAPSSYKLYCGVLNARLTKPYIPYLSVLSKLLKYYEGFQTNKIIDKYRQTIPASKDNG</sequence>
<dbReference type="SUPFAM" id="SSF56219">
    <property type="entry name" value="DNase I-like"/>
    <property type="match status" value="1"/>
</dbReference>
<dbReference type="Proteomes" id="UP000683360">
    <property type="component" value="Unassembled WGS sequence"/>
</dbReference>
<feature type="compositionally biased region" description="Basic residues" evidence="1">
    <location>
        <begin position="95"/>
        <end position="106"/>
    </location>
</feature>
<protein>
    <recommendedName>
        <fullName evidence="2">Endonuclease/exonuclease/phosphatase domain-containing protein</fullName>
    </recommendedName>
</protein>
<dbReference type="Pfam" id="PF03372">
    <property type="entry name" value="Exo_endo_phos"/>
    <property type="match status" value="1"/>
</dbReference>
<dbReference type="OrthoDB" id="10304898at2759"/>
<evidence type="ECO:0000256" key="1">
    <source>
        <dbReference type="SAM" id="MobiDB-lite"/>
    </source>
</evidence>
<evidence type="ECO:0000313" key="3">
    <source>
        <dbReference type="EMBL" id="CAG2238052.1"/>
    </source>
</evidence>
<dbReference type="PANTHER" id="PTHR47510:SF3">
    <property type="entry name" value="ENDO_EXONUCLEASE_PHOSPHATASE DOMAIN-CONTAINING PROTEIN"/>
    <property type="match status" value="1"/>
</dbReference>
<accession>A0A8S3UB02</accession>
<proteinExistence type="predicted"/>
<comment type="caution">
    <text evidence="3">The sequence shown here is derived from an EMBL/GenBank/DDBJ whole genome shotgun (WGS) entry which is preliminary data.</text>
</comment>
<gene>
    <name evidence="3" type="ORF">MEDL_50457</name>
</gene>
<dbReference type="AlphaFoldDB" id="A0A8S3UB02"/>
<dbReference type="GO" id="GO:0003824">
    <property type="term" value="F:catalytic activity"/>
    <property type="evidence" value="ECO:0007669"/>
    <property type="project" value="InterPro"/>
</dbReference>
<dbReference type="InterPro" id="IPR036691">
    <property type="entry name" value="Endo/exonu/phosph_ase_sf"/>
</dbReference>